<keyword evidence="1" id="KW-0472">Membrane</keyword>
<organism evidence="2 3">
    <name type="scientific">Acidithiobacillus ferrooxidans (strain ATCC 23270 / DSM 14882 / CIP 104768 / NCIMB 8455)</name>
    <name type="common">Ferrobacillus ferrooxidans (strain ATCC 23270)</name>
    <dbReference type="NCBI Taxonomy" id="243159"/>
    <lineage>
        <taxon>Bacteria</taxon>
        <taxon>Pseudomonadati</taxon>
        <taxon>Pseudomonadota</taxon>
        <taxon>Acidithiobacillia</taxon>
        <taxon>Acidithiobacillales</taxon>
        <taxon>Acidithiobacillaceae</taxon>
        <taxon>Acidithiobacillus</taxon>
    </lineage>
</organism>
<dbReference type="RefSeq" id="WP_012606817.1">
    <property type="nucleotide sequence ID" value="NC_011761.1"/>
</dbReference>
<feature type="transmembrane region" description="Helical" evidence="1">
    <location>
        <begin position="146"/>
        <end position="165"/>
    </location>
</feature>
<keyword evidence="1" id="KW-1133">Transmembrane helix</keyword>
<dbReference type="HOGENOM" id="CLU_1514746_0_0_6"/>
<keyword evidence="3" id="KW-1185">Reference proteome</keyword>
<evidence type="ECO:0000256" key="1">
    <source>
        <dbReference type="SAM" id="Phobius"/>
    </source>
</evidence>
<evidence type="ECO:0000313" key="2">
    <source>
        <dbReference type="EMBL" id="ACK78650.1"/>
    </source>
</evidence>
<dbReference type="PaxDb" id="243159-AFE_1107"/>
<proteinExistence type="predicted"/>
<feature type="transmembrane region" description="Helical" evidence="1">
    <location>
        <begin position="21"/>
        <end position="41"/>
    </location>
</feature>
<dbReference type="GeneID" id="65280400"/>
<dbReference type="eggNOG" id="ENOG50313GJ">
    <property type="taxonomic scope" value="Bacteria"/>
</dbReference>
<name>B7J855_ACIF2</name>
<reference evidence="2 3" key="1">
    <citation type="journal article" date="2008" name="BMC Genomics">
        <title>Acidithiobacillus ferrooxidans metabolism: from genome sequence to industrial applications.</title>
        <authorList>
            <person name="Valdes J."/>
            <person name="Pedroso I."/>
            <person name="Quatrini R."/>
            <person name="Dodson R.J."/>
            <person name="Tettelin H."/>
            <person name="Blake R.II."/>
            <person name="Eisen J.A."/>
            <person name="Holmes D.S."/>
        </authorList>
    </citation>
    <scope>NUCLEOTIDE SEQUENCE [LARGE SCALE GENOMIC DNA]</scope>
    <source>
        <strain evidence="3">ATCC 23270 / DSM 14882 / CIP 104768 / NCIMB 8455</strain>
    </source>
</reference>
<evidence type="ECO:0000313" key="3">
    <source>
        <dbReference type="Proteomes" id="UP000001362"/>
    </source>
</evidence>
<dbReference type="Proteomes" id="UP000001362">
    <property type="component" value="Chromosome"/>
</dbReference>
<feature type="transmembrane region" description="Helical" evidence="1">
    <location>
        <begin position="111"/>
        <end position="134"/>
    </location>
</feature>
<gene>
    <name evidence="2" type="ordered locus">AFE_1107</name>
</gene>
<sequence>MRPILFENAWVSLMIFWRYVWRLWFFMALTGTGLSFSFYAATHGRGLSQAGDLHMLYWEALMLMLAISVYSILIWHSQSLYKPLHAKRATITMWLERKGQVVPSRWRRMWICWWAFNWRYALISLPLFWIVAALSKGQSLGLPMDAAISLWSGWLAMWWWLFHPLGKSHFMLQRSSEERA</sequence>
<dbReference type="EMBL" id="CP001219">
    <property type="protein sequence ID" value="ACK78650.1"/>
    <property type="molecule type" value="Genomic_DNA"/>
</dbReference>
<dbReference type="KEGG" id="afr:AFE_1107"/>
<protein>
    <submittedName>
        <fullName evidence="2">Uncharacterized protein</fullName>
    </submittedName>
</protein>
<dbReference type="AlphaFoldDB" id="B7J855"/>
<keyword evidence="1" id="KW-0812">Transmembrane</keyword>
<accession>B7J855</accession>
<feature type="transmembrane region" description="Helical" evidence="1">
    <location>
        <begin position="56"/>
        <end position="75"/>
    </location>
</feature>